<evidence type="ECO:0000256" key="4">
    <source>
        <dbReference type="ARBA" id="ARBA00023002"/>
    </source>
</evidence>
<dbReference type="GO" id="GO:0020037">
    <property type="term" value="F:heme binding"/>
    <property type="evidence" value="ECO:0007669"/>
    <property type="project" value="InterPro"/>
</dbReference>
<dbReference type="AlphaFoldDB" id="A0A8H4N927"/>
<name>A0A8H4N927_9PEZI</name>
<dbReference type="PRINTS" id="PR00465">
    <property type="entry name" value="EP450IV"/>
</dbReference>
<dbReference type="InterPro" id="IPR002403">
    <property type="entry name" value="Cyt_P450_E_grp-IV"/>
</dbReference>
<evidence type="ECO:0000313" key="10">
    <source>
        <dbReference type="Proteomes" id="UP000572817"/>
    </source>
</evidence>
<dbReference type="PANTHER" id="PTHR46206:SF6">
    <property type="entry name" value="CYTOCHROME P450 MONOOXYGENASE AN1598-RELATED"/>
    <property type="match status" value="1"/>
</dbReference>
<keyword evidence="8" id="KW-0812">Transmembrane</keyword>
<evidence type="ECO:0000256" key="7">
    <source>
        <dbReference type="PIRSR" id="PIRSR602403-1"/>
    </source>
</evidence>
<accession>A0A8H4N927</accession>
<dbReference type="PRINTS" id="PR00385">
    <property type="entry name" value="P450"/>
</dbReference>
<dbReference type="SUPFAM" id="SSF48264">
    <property type="entry name" value="Cytochrome P450"/>
    <property type="match status" value="1"/>
</dbReference>
<comment type="similarity">
    <text evidence="2">Belongs to the cytochrome P450 family.</text>
</comment>
<keyword evidence="8" id="KW-0472">Membrane</keyword>
<evidence type="ECO:0000256" key="3">
    <source>
        <dbReference type="ARBA" id="ARBA00022723"/>
    </source>
</evidence>
<sequence>MFSAGSSLFINAPLVVVACVILAFVLFPKFQRQELPLIQPQGGDFRRALKEGYDKAKQDPQWVFQIPTSSSPMTILAPALLDEIRALSDKTVNFRREMYDRFIGRYTAFASNDSAMVLAIKNSLIPSMERLLPTMDEEAQFAVCATLSGCNTENWSPLPLHITATRLIAFLSGRVFVGLPLSRNEEWIDTAINVTNHSMNSAFKLHAYPAWLQPLVRLFVPEIAGVDKCRQTTSRMLRPLIEQRLKDMQSSGREFKAPDDMIQWLITHAPSDRVSDVAWHTTQHLVLNIAAMHTTSSQLSGTLFALAARPNYVQPLREEMEELLLKHGALTKKCLHEMIKLDSFLREVQRLSPPGLVSVNRKVLRPVTLSTGLHLPAGTSIAFPSDAVNRDPELYERPSDFDGFRFARLRTKPGSENSFQFTSSNASGFSFGHGKAACPGRWFASAELKITLVRVLLEFDLKLEESGERPLHGFVEVIGGPDPARRILFKRRMRSN</sequence>
<dbReference type="InterPro" id="IPR001128">
    <property type="entry name" value="Cyt_P450"/>
</dbReference>
<keyword evidence="6" id="KW-0503">Monooxygenase</keyword>
<protein>
    <submittedName>
        <fullName evidence="9">Cytochrome P450</fullName>
    </submittedName>
</protein>
<feature type="binding site" description="axial binding residue" evidence="7">
    <location>
        <position position="438"/>
    </location>
    <ligand>
        <name>heme</name>
        <dbReference type="ChEBI" id="CHEBI:30413"/>
    </ligand>
    <ligandPart>
        <name>Fe</name>
        <dbReference type="ChEBI" id="CHEBI:18248"/>
    </ligandPart>
</feature>
<keyword evidence="7" id="KW-0349">Heme</keyword>
<keyword evidence="8" id="KW-1133">Transmembrane helix</keyword>
<evidence type="ECO:0000256" key="6">
    <source>
        <dbReference type="ARBA" id="ARBA00023033"/>
    </source>
</evidence>
<dbReference type="Gene3D" id="1.10.630.10">
    <property type="entry name" value="Cytochrome P450"/>
    <property type="match status" value="1"/>
</dbReference>
<feature type="transmembrane region" description="Helical" evidence="8">
    <location>
        <begin position="6"/>
        <end position="27"/>
    </location>
</feature>
<keyword evidence="3 7" id="KW-0479">Metal-binding</keyword>
<evidence type="ECO:0000256" key="2">
    <source>
        <dbReference type="ARBA" id="ARBA00010617"/>
    </source>
</evidence>
<dbReference type="OrthoDB" id="1844152at2759"/>
<dbReference type="GO" id="GO:0005506">
    <property type="term" value="F:iron ion binding"/>
    <property type="evidence" value="ECO:0007669"/>
    <property type="project" value="InterPro"/>
</dbReference>
<reference evidence="9" key="1">
    <citation type="submission" date="2020-04" db="EMBL/GenBank/DDBJ databases">
        <title>Genome Assembly and Annotation of Botryosphaeria dothidea sdau 11-99, a Latent Pathogen of Apple Fruit Ring Rot in China.</title>
        <authorList>
            <person name="Yu C."/>
            <person name="Diao Y."/>
            <person name="Lu Q."/>
            <person name="Zhao J."/>
            <person name="Cui S."/>
            <person name="Peng C."/>
            <person name="He B."/>
            <person name="Liu H."/>
        </authorList>
    </citation>
    <scope>NUCLEOTIDE SEQUENCE [LARGE SCALE GENOMIC DNA]</scope>
    <source>
        <strain evidence="9">Sdau11-99</strain>
    </source>
</reference>
<dbReference type="Pfam" id="PF00067">
    <property type="entry name" value="p450"/>
    <property type="match status" value="1"/>
</dbReference>
<dbReference type="Proteomes" id="UP000572817">
    <property type="component" value="Unassembled WGS sequence"/>
</dbReference>
<comment type="cofactor">
    <cofactor evidence="1 7">
        <name>heme</name>
        <dbReference type="ChEBI" id="CHEBI:30413"/>
    </cofactor>
</comment>
<gene>
    <name evidence="9" type="ORF">GTA08_BOTSDO01780</name>
</gene>
<dbReference type="GO" id="GO:0016705">
    <property type="term" value="F:oxidoreductase activity, acting on paired donors, with incorporation or reduction of molecular oxygen"/>
    <property type="evidence" value="ECO:0007669"/>
    <property type="project" value="InterPro"/>
</dbReference>
<keyword evidence="5 7" id="KW-0408">Iron</keyword>
<dbReference type="PANTHER" id="PTHR46206">
    <property type="entry name" value="CYTOCHROME P450"/>
    <property type="match status" value="1"/>
</dbReference>
<dbReference type="GO" id="GO:0004497">
    <property type="term" value="F:monooxygenase activity"/>
    <property type="evidence" value="ECO:0007669"/>
    <property type="project" value="UniProtKB-KW"/>
</dbReference>
<evidence type="ECO:0000256" key="1">
    <source>
        <dbReference type="ARBA" id="ARBA00001971"/>
    </source>
</evidence>
<evidence type="ECO:0000256" key="8">
    <source>
        <dbReference type="SAM" id="Phobius"/>
    </source>
</evidence>
<evidence type="ECO:0000313" key="9">
    <source>
        <dbReference type="EMBL" id="KAF4310346.1"/>
    </source>
</evidence>
<dbReference type="CDD" id="cd11041">
    <property type="entry name" value="CYP503A1-like"/>
    <property type="match status" value="1"/>
</dbReference>
<evidence type="ECO:0000256" key="5">
    <source>
        <dbReference type="ARBA" id="ARBA00023004"/>
    </source>
</evidence>
<keyword evidence="4" id="KW-0560">Oxidoreductase</keyword>
<proteinExistence type="inferred from homology"/>
<dbReference type="EMBL" id="WWBZ02000016">
    <property type="protein sequence ID" value="KAF4310346.1"/>
    <property type="molecule type" value="Genomic_DNA"/>
</dbReference>
<keyword evidence="10" id="KW-1185">Reference proteome</keyword>
<organism evidence="9 10">
    <name type="scientific">Botryosphaeria dothidea</name>
    <dbReference type="NCBI Taxonomy" id="55169"/>
    <lineage>
        <taxon>Eukaryota</taxon>
        <taxon>Fungi</taxon>
        <taxon>Dikarya</taxon>
        <taxon>Ascomycota</taxon>
        <taxon>Pezizomycotina</taxon>
        <taxon>Dothideomycetes</taxon>
        <taxon>Dothideomycetes incertae sedis</taxon>
        <taxon>Botryosphaeriales</taxon>
        <taxon>Botryosphaeriaceae</taxon>
        <taxon>Botryosphaeria</taxon>
    </lineage>
</organism>
<comment type="caution">
    <text evidence="9">The sequence shown here is derived from an EMBL/GenBank/DDBJ whole genome shotgun (WGS) entry which is preliminary data.</text>
</comment>
<dbReference type="InterPro" id="IPR036396">
    <property type="entry name" value="Cyt_P450_sf"/>
</dbReference>